<evidence type="ECO:0000313" key="1">
    <source>
        <dbReference type="EMBL" id="KAF9648044.1"/>
    </source>
</evidence>
<keyword evidence="2" id="KW-1185">Reference proteome</keyword>
<comment type="caution">
    <text evidence="1">The sequence shown here is derived from an EMBL/GenBank/DDBJ whole genome shotgun (WGS) entry which is preliminary data.</text>
</comment>
<sequence>MLRYLISPPHKSVPKRLAAQGPHSVRLAELENFAEDKFAAFCARTITLLRPVVRVPTDRSNRQLKEVCGFALAKLDKTGVERKEARSVGCVIDCRRNLNKQDRHSKLRLKVRKAKLTVFPAKLAIPRRGDDLKAPTTRTDLTSPPSFSAEAPHKMNKEGRRFDAAWTPRDF</sequence>
<dbReference type="Proteomes" id="UP000886501">
    <property type="component" value="Unassembled WGS sequence"/>
</dbReference>
<reference evidence="1" key="1">
    <citation type="submission" date="2019-10" db="EMBL/GenBank/DDBJ databases">
        <authorList>
            <consortium name="DOE Joint Genome Institute"/>
            <person name="Kuo A."/>
            <person name="Miyauchi S."/>
            <person name="Kiss E."/>
            <person name="Drula E."/>
            <person name="Kohler A."/>
            <person name="Sanchez-Garcia M."/>
            <person name="Andreopoulos B."/>
            <person name="Barry K.W."/>
            <person name="Bonito G."/>
            <person name="Buee M."/>
            <person name="Carver A."/>
            <person name="Chen C."/>
            <person name="Cichocki N."/>
            <person name="Clum A."/>
            <person name="Culley D."/>
            <person name="Crous P.W."/>
            <person name="Fauchery L."/>
            <person name="Girlanda M."/>
            <person name="Hayes R."/>
            <person name="Keri Z."/>
            <person name="Labutti K."/>
            <person name="Lipzen A."/>
            <person name="Lombard V."/>
            <person name="Magnuson J."/>
            <person name="Maillard F."/>
            <person name="Morin E."/>
            <person name="Murat C."/>
            <person name="Nolan M."/>
            <person name="Ohm R."/>
            <person name="Pangilinan J."/>
            <person name="Pereira M."/>
            <person name="Perotto S."/>
            <person name="Peter M."/>
            <person name="Riley R."/>
            <person name="Sitrit Y."/>
            <person name="Stielow B."/>
            <person name="Szollosi G."/>
            <person name="Zifcakova L."/>
            <person name="Stursova M."/>
            <person name="Spatafora J.W."/>
            <person name="Tedersoo L."/>
            <person name="Vaario L.-M."/>
            <person name="Yamada A."/>
            <person name="Yan M."/>
            <person name="Wang P."/>
            <person name="Xu J."/>
            <person name="Bruns T."/>
            <person name="Baldrian P."/>
            <person name="Vilgalys R."/>
            <person name="Henrissat B."/>
            <person name="Grigoriev I.V."/>
            <person name="Hibbett D."/>
            <person name="Nagy L.G."/>
            <person name="Martin F.M."/>
        </authorList>
    </citation>
    <scope>NUCLEOTIDE SEQUENCE</scope>
    <source>
        <strain evidence="1">P2</strain>
    </source>
</reference>
<dbReference type="EMBL" id="MU118020">
    <property type="protein sequence ID" value="KAF9648044.1"/>
    <property type="molecule type" value="Genomic_DNA"/>
</dbReference>
<gene>
    <name evidence="1" type="ORF">BDM02DRAFT_3187412</name>
</gene>
<organism evidence="1 2">
    <name type="scientific">Thelephora ganbajun</name>
    <name type="common">Ganba fungus</name>
    <dbReference type="NCBI Taxonomy" id="370292"/>
    <lineage>
        <taxon>Eukaryota</taxon>
        <taxon>Fungi</taxon>
        <taxon>Dikarya</taxon>
        <taxon>Basidiomycota</taxon>
        <taxon>Agaricomycotina</taxon>
        <taxon>Agaricomycetes</taxon>
        <taxon>Thelephorales</taxon>
        <taxon>Thelephoraceae</taxon>
        <taxon>Thelephora</taxon>
    </lineage>
</organism>
<reference evidence="1" key="2">
    <citation type="journal article" date="2020" name="Nat. Commun.">
        <title>Large-scale genome sequencing of mycorrhizal fungi provides insights into the early evolution of symbiotic traits.</title>
        <authorList>
            <person name="Miyauchi S."/>
            <person name="Kiss E."/>
            <person name="Kuo A."/>
            <person name="Drula E."/>
            <person name="Kohler A."/>
            <person name="Sanchez-Garcia M."/>
            <person name="Morin E."/>
            <person name="Andreopoulos B."/>
            <person name="Barry K.W."/>
            <person name="Bonito G."/>
            <person name="Buee M."/>
            <person name="Carver A."/>
            <person name="Chen C."/>
            <person name="Cichocki N."/>
            <person name="Clum A."/>
            <person name="Culley D."/>
            <person name="Crous P.W."/>
            <person name="Fauchery L."/>
            <person name="Girlanda M."/>
            <person name="Hayes R.D."/>
            <person name="Keri Z."/>
            <person name="LaButti K."/>
            <person name="Lipzen A."/>
            <person name="Lombard V."/>
            <person name="Magnuson J."/>
            <person name="Maillard F."/>
            <person name="Murat C."/>
            <person name="Nolan M."/>
            <person name="Ohm R.A."/>
            <person name="Pangilinan J."/>
            <person name="Pereira M.F."/>
            <person name="Perotto S."/>
            <person name="Peter M."/>
            <person name="Pfister S."/>
            <person name="Riley R."/>
            <person name="Sitrit Y."/>
            <person name="Stielow J.B."/>
            <person name="Szollosi G."/>
            <person name="Zifcakova L."/>
            <person name="Stursova M."/>
            <person name="Spatafora J.W."/>
            <person name="Tedersoo L."/>
            <person name="Vaario L.M."/>
            <person name="Yamada A."/>
            <person name="Yan M."/>
            <person name="Wang P."/>
            <person name="Xu J."/>
            <person name="Bruns T."/>
            <person name="Baldrian P."/>
            <person name="Vilgalys R."/>
            <person name="Dunand C."/>
            <person name="Henrissat B."/>
            <person name="Grigoriev I.V."/>
            <person name="Hibbett D."/>
            <person name="Nagy L.G."/>
            <person name="Martin F.M."/>
        </authorList>
    </citation>
    <scope>NUCLEOTIDE SEQUENCE</scope>
    <source>
        <strain evidence="1">P2</strain>
    </source>
</reference>
<name>A0ACB6ZEQ8_THEGA</name>
<proteinExistence type="predicted"/>
<evidence type="ECO:0000313" key="2">
    <source>
        <dbReference type="Proteomes" id="UP000886501"/>
    </source>
</evidence>
<accession>A0ACB6ZEQ8</accession>
<protein>
    <submittedName>
        <fullName evidence="1">Uncharacterized protein</fullName>
    </submittedName>
</protein>